<dbReference type="AlphaFoldDB" id="A0AA87YUB1"/>
<dbReference type="EMBL" id="BTGU01000001">
    <property type="protein sequence ID" value="GMN23268.1"/>
    <property type="molecule type" value="Genomic_DNA"/>
</dbReference>
<feature type="signal peptide" evidence="3">
    <location>
        <begin position="1"/>
        <end position="27"/>
    </location>
</feature>
<dbReference type="InterPro" id="IPR010605">
    <property type="entry name" value="DUF1191"/>
</dbReference>
<keyword evidence="2" id="KW-1133">Transmembrane helix</keyword>
<comment type="caution">
    <text evidence="4">The sequence shown here is derived from an EMBL/GenBank/DDBJ whole genome shotgun (WGS) entry which is preliminary data.</text>
</comment>
<name>A0AA87YUB1_FICCA</name>
<accession>A0AA87YUB1</accession>
<keyword evidence="5" id="KW-1185">Reference proteome</keyword>
<evidence type="ECO:0000256" key="1">
    <source>
        <dbReference type="SAM" id="MobiDB-lite"/>
    </source>
</evidence>
<evidence type="ECO:0000313" key="5">
    <source>
        <dbReference type="Proteomes" id="UP001187192"/>
    </source>
</evidence>
<keyword evidence="3" id="KW-0732">Signal</keyword>
<keyword evidence="2" id="KW-0472">Membrane</keyword>
<keyword evidence="2" id="KW-0812">Transmembrane</keyword>
<feature type="region of interest" description="Disordered" evidence="1">
    <location>
        <begin position="223"/>
        <end position="246"/>
    </location>
</feature>
<protein>
    <submittedName>
        <fullName evidence="4">Uncharacterized protein</fullName>
    </submittedName>
</protein>
<organism evidence="4 5">
    <name type="scientific">Ficus carica</name>
    <name type="common">Common fig</name>
    <dbReference type="NCBI Taxonomy" id="3494"/>
    <lineage>
        <taxon>Eukaryota</taxon>
        <taxon>Viridiplantae</taxon>
        <taxon>Streptophyta</taxon>
        <taxon>Embryophyta</taxon>
        <taxon>Tracheophyta</taxon>
        <taxon>Spermatophyta</taxon>
        <taxon>Magnoliopsida</taxon>
        <taxon>eudicotyledons</taxon>
        <taxon>Gunneridae</taxon>
        <taxon>Pentapetalae</taxon>
        <taxon>rosids</taxon>
        <taxon>fabids</taxon>
        <taxon>Rosales</taxon>
        <taxon>Moraceae</taxon>
        <taxon>Ficeae</taxon>
        <taxon>Ficus</taxon>
    </lineage>
</organism>
<feature type="transmembrane region" description="Helical" evidence="2">
    <location>
        <begin position="251"/>
        <end position="272"/>
    </location>
</feature>
<evidence type="ECO:0000256" key="3">
    <source>
        <dbReference type="SAM" id="SignalP"/>
    </source>
</evidence>
<dbReference type="PANTHER" id="PTHR33512:SF10">
    <property type="entry name" value="PLANT_F17O14-7 PROTEIN"/>
    <property type="match status" value="1"/>
</dbReference>
<dbReference type="GO" id="GO:0016020">
    <property type="term" value="C:membrane"/>
    <property type="evidence" value="ECO:0007669"/>
    <property type="project" value="TreeGrafter"/>
</dbReference>
<gene>
    <name evidence="4" type="ORF">TIFTF001_000048</name>
</gene>
<proteinExistence type="predicted"/>
<sequence length="331" mass="36640">MRLQKATPFPSLLFLFFFSVTSQSLLATPLASDPPLPDISARSLDALLQDFAFRAVKSRPKTGVVFDADIPGNLAGIKASAIRLRSGSLRNRGVERYREFQIPLGVVEQPYSKRIVLVYHNLGNFSSRFYPLPGFTYLGPVLGLLAYDGSNLSAMSLPELEIRASERPITVRFSDVEYDRKNGTSFPKCVYFDLYGGVEFDRLLPGNVCAAVKQGHFAVVVESTDPSPAPSAEDDNPGPTHGGKKSKAGKILGSLIGALIVVGAVFVVVWKIKEHEDTKRKEKNKKQEEREREEWASEREEALKMTSFGDIKAPFATVTRTQPVLEDRYVP</sequence>
<reference evidence="4" key="1">
    <citation type="submission" date="2023-07" db="EMBL/GenBank/DDBJ databases">
        <title>draft genome sequence of fig (Ficus carica).</title>
        <authorList>
            <person name="Takahashi T."/>
            <person name="Nishimura K."/>
        </authorList>
    </citation>
    <scope>NUCLEOTIDE SEQUENCE</scope>
</reference>
<dbReference type="Proteomes" id="UP001187192">
    <property type="component" value="Unassembled WGS sequence"/>
</dbReference>
<feature type="chain" id="PRO_5041744562" evidence="3">
    <location>
        <begin position="28"/>
        <end position="331"/>
    </location>
</feature>
<dbReference type="Gramene" id="FCD_00014982-RA">
    <property type="protein sequence ID" value="FCD_00014982-RA:cds"/>
    <property type="gene ID" value="FCD_00014982"/>
</dbReference>
<evidence type="ECO:0000256" key="2">
    <source>
        <dbReference type="SAM" id="Phobius"/>
    </source>
</evidence>
<feature type="region of interest" description="Disordered" evidence="1">
    <location>
        <begin position="278"/>
        <end position="301"/>
    </location>
</feature>
<dbReference type="Pfam" id="PF06697">
    <property type="entry name" value="DUF1191"/>
    <property type="match status" value="1"/>
</dbReference>
<evidence type="ECO:0000313" key="4">
    <source>
        <dbReference type="EMBL" id="GMN23268.1"/>
    </source>
</evidence>
<dbReference type="PANTHER" id="PTHR33512">
    <property type="entry name" value="PROTEIN, PUTATIVE (DUF1191)-RELATED"/>
    <property type="match status" value="1"/>
</dbReference>